<dbReference type="AlphaFoldDB" id="A0AA36MEZ0"/>
<protein>
    <submittedName>
        <fullName evidence="2">Uncharacterized protein</fullName>
    </submittedName>
</protein>
<evidence type="ECO:0000313" key="3">
    <source>
        <dbReference type="Proteomes" id="UP001176961"/>
    </source>
</evidence>
<evidence type="ECO:0000313" key="2">
    <source>
        <dbReference type="EMBL" id="CAJ0607458.1"/>
    </source>
</evidence>
<keyword evidence="3" id="KW-1185">Reference proteome</keyword>
<feature type="region of interest" description="Disordered" evidence="1">
    <location>
        <begin position="134"/>
        <end position="171"/>
    </location>
</feature>
<accession>A0AA36MEZ0</accession>
<organism evidence="2 3">
    <name type="scientific">Cylicocyclus nassatus</name>
    <name type="common">Nematode worm</name>
    <dbReference type="NCBI Taxonomy" id="53992"/>
    <lineage>
        <taxon>Eukaryota</taxon>
        <taxon>Metazoa</taxon>
        <taxon>Ecdysozoa</taxon>
        <taxon>Nematoda</taxon>
        <taxon>Chromadorea</taxon>
        <taxon>Rhabditida</taxon>
        <taxon>Rhabditina</taxon>
        <taxon>Rhabditomorpha</taxon>
        <taxon>Strongyloidea</taxon>
        <taxon>Strongylidae</taxon>
        <taxon>Cylicocyclus</taxon>
    </lineage>
</organism>
<dbReference type="Proteomes" id="UP001176961">
    <property type="component" value="Unassembled WGS sequence"/>
</dbReference>
<sequence>MKIFGETTELLASDSENPTELGQDFDNYWNEKKGASILEAAREMIQSLEMRLVELATQEMQIAGSDEFERLDKIPTSSEDASQLRATLNDLMAIIAPLSRAESHIDAREYKNKNIARRAREGMESVEFQLKQLLSIEGDEPTTNRRRSPTPPPRTPPTTPALLPSLIEKGR</sequence>
<comment type="caution">
    <text evidence="2">The sequence shown here is derived from an EMBL/GenBank/DDBJ whole genome shotgun (WGS) entry which is preliminary data.</text>
</comment>
<evidence type="ECO:0000256" key="1">
    <source>
        <dbReference type="SAM" id="MobiDB-lite"/>
    </source>
</evidence>
<proteinExistence type="predicted"/>
<dbReference type="EMBL" id="CATQJL010000316">
    <property type="protein sequence ID" value="CAJ0607458.1"/>
    <property type="molecule type" value="Genomic_DNA"/>
</dbReference>
<reference evidence="2" key="1">
    <citation type="submission" date="2023-07" db="EMBL/GenBank/DDBJ databases">
        <authorList>
            <consortium name="CYATHOMIX"/>
        </authorList>
    </citation>
    <scope>NUCLEOTIDE SEQUENCE</scope>
    <source>
        <strain evidence="2">N/A</strain>
    </source>
</reference>
<feature type="compositionally biased region" description="Pro residues" evidence="1">
    <location>
        <begin position="149"/>
        <end position="159"/>
    </location>
</feature>
<gene>
    <name evidence="2" type="ORF">CYNAS_LOCUS19441</name>
</gene>
<name>A0AA36MEZ0_CYLNA</name>